<dbReference type="Gene3D" id="1.10.10.10">
    <property type="entry name" value="Winged helix-like DNA-binding domain superfamily/Winged helix DNA-binding domain"/>
    <property type="match status" value="1"/>
</dbReference>
<dbReference type="NCBIfam" id="TIGR02937">
    <property type="entry name" value="sigma70-ECF"/>
    <property type="match status" value="1"/>
</dbReference>
<comment type="similarity">
    <text evidence="1">Belongs to the sigma-70 factor family. ECF subfamily.</text>
</comment>
<dbReference type="InterPro" id="IPR036388">
    <property type="entry name" value="WH-like_DNA-bd_sf"/>
</dbReference>
<keyword evidence="8" id="KW-1185">Reference proteome</keyword>
<dbReference type="Proteomes" id="UP001172055">
    <property type="component" value="Unassembled WGS sequence"/>
</dbReference>
<dbReference type="Gene3D" id="1.10.1740.10">
    <property type="match status" value="1"/>
</dbReference>
<dbReference type="InterPro" id="IPR013249">
    <property type="entry name" value="RNA_pol_sigma70_r4_t2"/>
</dbReference>
<sequence length="184" mass="21731">MARDDAETSLSEEQLKQAMDQYGEYLIRLAYLYVKDWAIAEDIIQEVFLTYYRKADQFEQRSSLKTYLSKMTINKCHDHLRSWKNRWSFFSESIGNLISRSHTPEEAVLQQSGHADLMGKVMELPIKYQEVILLYYYQEFNGNEISQLLDCSENTVKTRLKRAKALLKDQVSLREWEGLPDEQI</sequence>
<accession>A0ABT8MYD2</accession>
<evidence type="ECO:0000313" key="7">
    <source>
        <dbReference type="EMBL" id="MDN7240636.1"/>
    </source>
</evidence>
<gene>
    <name evidence="7" type="ORF">QWY14_02490</name>
</gene>
<dbReference type="Pfam" id="PF04542">
    <property type="entry name" value="Sigma70_r2"/>
    <property type="match status" value="1"/>
</dbReference>
<dbReference type="InterPro" id="IPR014284">
    <property type="entry name" value="RNA_pol_sigma-70_dom"/>
</dbReference>
<evidence type="ECO:0000256" key="2">
    <source>
        <dbReference type="ARBA" id="ARBA00023015"/>
    </source>
</evidence>
<evidence type="ECO:0000259" key="6">
    <source>
        <dbReference type="Pfam" id="PF08281"/>
    </source>
</evidence>
<dbReference type="Pfam" id="PF08281">
    <property type="entry name" value="Sigma70_r4_2"/>
    <property type="match status" value="1"/>
</dbReference>
<keyword evidence="4" id="KW-0804">Transcription</keyword>
<feature type="domain" description="RNA polymerase sigma factor 70 region 4 type 2" evidence="6">
    <location>
        <begin position="121"/>
        <end position="167"/>
    </location>
</feature>
<name>A0ABT8MYD2_9BACL</name>
<dbReference type="CDD" id="cd06171">
    <property type="entry name" value="Sigma70_r4"/>
    <property type="match status" value="1"/>
</dbReference>
<proteinExistence type="inferred from homology"/>
<evidence type="ECO:0000259" key="5">
    <source>
        <dbReference type="Pfam" id="PF04542"/>
    </source>
</evidence>
<dbReference type="SUPFAM" id="SSF88659">
    <property type="entry name" value="Sigma3 and sigma4 domains of RNA polymerase sigma factors"/>
    <property type="match status" value="1"/>
</dbReference>
<dbReference type="InterPro" id="IPR039425">
    <property type="entry name" value="RNA_pol_sigma-70-like"/>
</dbReference>
<evidence type="ECO:0000313" key="8">
    <source>
        <dbReference type="Proteomes" id="UP001172055"/>
    </source>
</evidence>
<organism evidence="7 8">
    <name type="scientific">Planococcus shixiaomingii</name>
    <dbReference type="NCBI Taxonomy" id="3058393"/>
    <lineage>
        <taxon>Bacteria</taxon>
        <taxon>Bacillati</taxon>
        <taxon>Bacillota</taxon>
        <taxon>Bacilli</taxon>
        <taxon>Bacillales</taxon>
        <taxon>Caryophanaceae</taxon>
        <taxon>Planococcus</taxon>
    </lineage>
</organism>
<dbReference type="InterPro" id="IPR013324">
    <property type="entry name" value="RNA_pol_sigma_r3/r4-like"/>
</dbReference>
<dbReference type="EMBL" id="JAUJWV010000001">
    <property type="protein sequence ID" value="MDN7240636.1"/>
    <property type="molecule type" value="Genomic_DNA"/>
</dbReference>
<evidence type="ECO:0000256" key="4">
    <source>
        <dbReference type="ARBA" id="ARBA00023163"/>
    </source>
</evidence>
<feature type="domain" description="RNA polymerase sigma-70 region 2" evidence="5">
    <location>
        <begin position="20"/>
        <end position="82"/>
    </location>
</feature>
<reference evidence="7 8" key="1">
    <citation type="submission" date="2023-06" db="EMBL/GenBank/DDBJ databases">
        <title>Novel species in genus Planococcus.</title>
        <authorList>
            <person name="Ning S."/>
        </authorList>
    </citation>
    <scope>NUCLEOTIDE SEQUENCE [LARGE SCALE GENOMIC DNA]</scope>
    <source>
        <strain evidence="7 8">N028</strain>
    </source>
</reference>
<dbReference type="PANTHER" id="PTHR43133">
    <property type="entry name" value="RNA POLYMERASE ECF-TYPE SIGMA FACTO"/>
    <property type="match status" value="1"/>
</dbReference>
<keyword evidence="3" id="KW-0731">Sigma factor</keyword>
<comment type="caution">
    <text evidence="7">The sequence shown here is derived from an EMBL/GenBank/DDBJ whole genome shotgun (WGS) entry which is preliminary data.</text>
</comment>
<keyword evidence="2" id="KW-0805">Transcription regulation</keyword>
<dbReference type="InterPro" id="IPR007627">
    <property type="entry name" value="RNA_pol_sigma70_r2"/>
</dbReference>
<protein>
    <submittedName>
        <fullName evidence="7">Sigma-70 family RNA polymerase sigma factor</fullName>
    </submittedName>
</protein>
<evidence type="ECO:0000256" key="1">
    <source>
        <dbReference type="ARBA" id="ARBA00010641"/>
    </source>
</evidence>
<dbReference type="InterPro" id="IPR013325">
    <property type="entry name" value="RNA_pol_sigma_r2"/>
</dbReference>
<dbReference type="SUPFAM" id="SSF88946">
    <property type="entry name" value="Sigma2 domain of RNA polymerase sigma factors"/>
    <property type="match status" value="1"/>
</dbReference>
<dbReference type="PANTHER" id="PTHR43133:SF60">
    <property type="entry name" value="RNA POLYMERASE SIGMA FACTOR SIGV"/>
    <property type="match status" value="1"/>
</dbReference>
<dbReference type="RefSeq" id="WP_301722538.1">
    <property type="nucleotide sequence ID" value="NZ_JAUJWV010000001.1"/>
</dbReference>
<evidence type="ECO:0000256" key="3">
    <source>
        <dbReference type="ARBA" id="ARBA00023082"/>
    </source>
</evidence>